<accession>F9XH07</accession>
<protein>
    <recommendedName>
        <fullName evidence="1">DUF7730 domain-containing protein</fullName>
    </recommendedName>
</protein>
<dbReference type="KEGG" id="ztr:MYCGRDRAFT_110595"/>
<evidence type="ECO:0000259" key="1">
    <source>
        <dbReference type="Pfam" id="PF24864"/>
    </source>
</evidence>
<dbReference type="Pfam" id="PF24864">
    <property type="entry name" value="DUF7730"/>
    <property type="match status" value="1"/>
</dbReference>
<gene>
    <name evidence="2" type="ORF">MYCGRDRAFT_110595</name>
</gene>
<dbReference type="EMBL" id="CM001203">
    <property type="protein sequence ID" value="EGP85226.1"/>
    <property type="molecule type" value="Genomic_DNA"/>
</dbReference>
<sequence length="307" mass="34540">MFVAPTLAFVTDKRNHHPPLFTFGFSLTPSCVSAPPAHTQQSLRTICASEAPHQIHRYRCNEASHHPADSMAECHFFRLPVELRFAIYGFAYGTGRTIVPRKLKTIPRNTTAVKQAIEHKVGHNQEMITLEQADSSQEKPKNVNEVRLVSKRFHAEAMQCLTENNTFRLARHLGSLVLVSPQFAQDIGSLFLDWNNHHARDRLDLNRLCPRLQSLEIFVELDLLDDSKFSRSPALPTDEDLRSSSMVDALSMVRGLKHFKLHESSAGHPPYCNILFAGWALGNAARVLEGLEKVLLAMVMREKEAAG</sequence>
<dbReference type="OrthoDB" id="2951834at2759"/>
<dbReference type="InParanoid" id="F9XH07"/>
<dbReference type="PANTHER" id="PTHR42085:SF2">
    <property type="entry name" value="F-BOX DOMAIN-CONTAINING PROTEIN"/>
    <property type="match status" value="1"/>
</dbReference>
<keyword evidence="3" id="KW-1185">Reference proteome</keyword>
<dbReference type="InterPro" id="IPR038883">
    <property type="entry name" value="AN11006-like"/>
</dbReference>
<dbReference type="HOGENOM" id="CLU_906765_0_0_1"/>
<proteinExistence type="predicted"/>
<dbReference type="AlphaFoldDB" id="F9XH07"/>
<dbReference type="PANTHER" id="PTHR42085">
    <property type="entry name" value="F-BOX DOMAIN-CONTAINING PROTEIN"/>
    <property type="match status" value="1"/>
</dbReference>
<dbReference type="InterPro" id="IPR056632">
    <property type="entry name" value="DUF7730"/>
</dbReference>
<dbReference type="VEuPathDB" id="FungiDB:ZTRI_8.651"/>
<dbReference type="GeneID" id="13394678"/>
<dbReference type="Proteomes" id="UP000008062">
    <property type="component" value="Chromosome 8"/>
</dbReference>
<evidence type="ECO:0000313" key="3">
    <source>
        <dbReference type="Proteomes" id="UP000008062"/>
    </source>
</evidence>
<feature type="domain" description="DUF7730" evidence="1">
    <location>
        <begin position="72"/>
        <end position="195"/>
    </location>
</feature>
<reference evidence="2 3" key="1">
    <citation type="journal article" date="2011" name="PLoS Genet.">
        <title>Finished genome of the fungal wheat pathogen Mycosphaerella graminicola reveals dispensome structure, chromosome plasticity, and stealth pathogenesis.</title>
        <authorList>
            <person name="Goodwin S.B."/>
            <person name="Ben M'barek S."/>
            <person name="Dhillon B."/>
            <person name="Wittenberg A.H.J."/>
            <person name="Crane C.F."/>
            <person name="Hane J.K."/>
            <person name="Foster A.J."/>
            <person name="Van der Lee T.A.J."/>
            <person name="Grimwood J."/>
            <person name="Aerts A."/>
            <person name="Antoniw J."/>
            <person name="Bailey A."/>
            <person name="Bluhm B."/>
            <person name="Bowler J."/>
            <person name="Bristow J."/>
            <person name="van der Burgt A."/>
            <person name="Canto-Canche B."/>
            <person name="Churchill A.C.L."/>
            <person name="Conde-Ferraez L."/>
            <person name="Cools H.J."/>
            <person name="Coutinho P.M."/>
            <person name="Csukai M."/>
            <person name="Dehal P."/>
            <person name="De Wit P."/>
            <person name="Donzelli B."/>
            <person name="van de Geest H.C."/>
            <person name="van Ham R.C.H.J."/>
            <person name="Hammond-Kosack K.E."/>
            <person name="Henrissat B."/>
            <person name="Kilian A."/>
            <person name="Kobayashi A.K."/>
            <person name="Koopmann E."/>
            <person name="Kourmpetis Y."/>
            <person name="Kuzniar A."/>
            <person name="Lindquist E."/>
            <person name="Lombard V."/>
            <person name="Maliepaard C."/>
            <person name="Martins N."/>
            <person name="Mehrabi R."/>
            <person name="Nap J.P.H."/>
            <person name="Ponomarenko A."/>
            <person name="Rudd J.J."/>
            <person name="Salamov A."/>
            <person name="Schmutz J."/>
            <person name="Schouten H.J."/>
            <person name="Shapiro H."/>
            <person name="Stergiopoulos I."/>
            <person name="Torriani S.F.F."/>
            <person name="Tu H."/>
            <person name="de Vries R.P."/>
            <person name="Waalwijk C."/>
            <person name="Ware S.B."/>
            <person name="Wiebenga A."/>
            <person name="Zwiers L.-H."/>
            <person name="Oliver R.P."/>
            <person name="Grigoriev I.V."/>
            <person name="Kema G.H.J."/>
        </authorList>
    </citation>
    <scope>NUCLEOTIDE SEQUENCE [LARGE SCALE GENOMIC DNA]</scope>
    <source>
        <strain evidence="3">CBS 115943 / IPO323</strain>
    </source>
</reference>
<name>F9XH07_ZYMTI</name>
<organism evidence="2 3">
    <name type="scientific">Zymoseptoria tritici (strain CBS 115943 / IPO323)</name>
    <name type="common">Speckled leaf blotch fungus</name>
    <name type="synonym">Septoria tritici</name>
    <dbReference type="NCBI Taxonomy" id="336722"/>
    <lineage>
        <taxon>Eukaryota</taxon>
        <taxon>Fungi</taxon>
        <taxon>Dikarya</taxon>
        <taxon>Ascomycota</taxon>
        <taxon>Pezizomycotina</taxon>
        <taxon>Dothideomycetes</taxon>
        <taxon>Dothideomycetidae</taxon>
        <taxon>Mycosphaerellales</taxon>
        <taxon>Mycosphaerellaceae</taxon>
        <taxon>Zymoseptoria</taxon>
    </lineage>
</organism>
<dbReference type="RefSeq" id="XP_003850250.1">
    <property type="nucleotide sequence ID" value="XM_003850202.1"/>
</dbReference>
<evidence type="ECO:0000313" key="2">
    <source>
        <dbReference type="EMBL" id="EGP85226.1"/>
    </source>
</evidence>